<dbReference type="PRINTS" id="PR00377">
    <property type="entry name" value="IMPHPHTASES"/>
</dbReference>
<dbReference type="GeneID" id="95509730"/>
<accession>A0A1H4MEH9</accession>
<dbReference type="PANTHER" id="PTHR20854:SF4">
    <property type="entry name" value="INOSITOL-1-MONOPHOSPHATASE-RELATED"/>
    <property type="match status" value="1"/>
</dbReference>
<dbReference type="GO" id="GO:0007165">
    <property type="term" value="P:signal transduction"/>
    <property type="evidence" value="ECO:0007669"/>
    <property type="project" value="TreeGrafter"/>
</dbReference>
<feature type="binding site" evidence="1">
    <location>
        <position position="88"/>
    </location>
    <ligand>
        <name>Mg(2+)</name>
        <dbReference type="ChEBI" id="CHEBI:18420"/>
        <label>1</label>
        <note>catalytic</note>
    </ligand>
</feature>
<name>A0A1H4MEH9_9ACTN</name>
<evidence type="ECO:0000256" key="1">
    <source>
        <dbReference type="PIRSR" id="PIRSR600760-2"/>
    </source>
</evidence>
<dbReference type="STRING" id="67331.SAMN04490357_0452"/>
<gene>
    <name evidence="2" type="ORF">SAMN04490357_0452</name>
</gene>
<reference evidence="2 3" key="1">
    <citation type="submission" date="2016-10" db="EMBL/GenBank/DDBJ databases">
        <authorList>
            <person name="de Groot N.N."/>
        </authorList>
    </citation>
    <scope>NUCLEOTIDE SEQUENCE [LARGE SCALE GENOMIC DNA]</scope>
    <source>
        <strain evidence="2 3">DSM 40306</strain>
    </source>
</reference>
<organism evidence="2 3">
    <name type="scientific">Streptomyces misionensis</name>
    <dbReference type="NCBI Taxonomy" id="67331"/>
    <lineage>
        <taxon>Bacteria</taxon>
        <taxon>Bacillati</taxon>
        <taxon>Actinomycetota</taxon>
        <taxon>Actinomycetes</taxon>
        <taxon>Kitasatosporales</taxon>
        <taxon>Streptomycetaceae</taxon>
        <taxon>Streptomyces</taxon>
    </lineage>
</organism>
<dbReference type="CDD" id="cd01637">
    <property type="entry name" value="IMPase_like"/>
    <property type="match status" value="1"/>
</dbReference>
<dbReference type="GO" id="GO:0046872">
    <property type="term" value="F:metal ion binding"/>
    <property type="evidence" value="ECO:0007669"/>
    <property type="project" value="UniProtKB-KW"/>
</dbReference>
<dbReference type="GO" id="GO:0008934">
    <property type="term" value="F:inositol monophosphate 1-phosphatase activity"/>
    <property type="evidence" value="ECO:0007669"/>
    <property type="project" value="TreeGrafter"/>
</dbReference>
<evidence type="ECO:0000313" key="3">
    <source>
        <dbReference type="Proteomes" id="UP000182375"/>
    </source>
</evidence>
<evidence type="ECO:0000313" key="2">
    <source>
        <dbReference type="EMBL" id="SEB81118.1"/>
    </source>
</evidence>
<feature type="binding site" evidence="1">
    <location>
        <position position="85"/>
    </location>
    <ligand>
        <name>Mg(2+)</name>
        <dbReference type="ChEBI" id="CHEBI:18420"/>
        <label>1</label>
        <note>catalytic</note>
    </ligand>
</feature>
<dbReference type="SUPFAM" id="SSF56655">
    <property type="entry name" value="Carbohydrate phosphatase"/>
    <property type="match status" value="1"/>
</dbReference>
<dbReference type="Gene3D" id="3.40.190.80">
    <property type="match status" value="1"/>
</dbReference>
<dbReference type="AlphaFoldDB" id="A0A1H4MEH9"/>
<proteinExistence type="predicted"/>
<dbReference type="PANTHER" id="PTHR20854">
    <property type="entry name" value="INOSITOL MONOPHOSPHATASE"/>
    <property type="match status" value="1"/>
</dbReference>
<dbReference type="RefSeq" id="WP_074995930.1">
    <property type="nucleotide sequence ID" value="NZ_FNTD01000004.1"/>
</dbReference>
<dbReference type="EMBL" id="FNTD01000004">
    <property type="protein sequence ID" value="SEB81118.1"/>
    <property type="molecule type" value="Genomic_DNA"/>
</dbReference>
<protein>
    <submittedName>
        <fullName evidence="2">Myo-inositol-1(Or 4)-monophosphatase</fullName>
    </submittedName>
</protein>
<dbReference type="GO" id="GO:0006020">
    <property type="term" value="P:inositol metabolic process"/>
    <property type="evidence" value="ECO:0007669"/>
    <property type="project" value="TreeGrafter"/>
</dbReference>
<comment type="cofactor">
    <cofactor evidence="1">
        <name>Mg(2+)</name>
        <dbReference type="ChEBI" id="CHEBI:18420"/>
    </cofactor>
</comment>
<sequence length="269" mass="28309">MTTYDKLLTGMEAAAREAGELLGGLPRPVTAATFDGYARAWRELEAPVVAVLRDRLAALRPRVGWTEELDSLAALPADGEVWCVDVVDGAVQFIQGLPQFCVSLTLVRDGRPVAAVLHAPLFGETYLAAHGLGATRDGRPVSPSVKTDAAAAIVATSQPPLIARQPEAAHEAGRSLTAVLPHVGAVRNLGPTSWQIADTAAGRLDAFWQYGRDDTNLLAGVLIAREAGAVVTDLDGEPWSPGADGILVASAHLHGRLLDILTEDGAPRR</sequence>
<dbReference type="Proteomes" id="UP000182375">
    <property type="component" value="Unassembled WGS sequence"/>
</dbReference>
<keyword evidence="1" id="KW-0479">Metal-binding</keyword>
<keyword evidence="1" id="KW-0460">Magnesium</keyword>
<dbReference type="InterPro" id="IPR000760">
    <property type="entry name" value="Inositol_monophosphatase-like"/>
</dbReference>
<dbReference type="Pfam" id="PF00459">
    <property type="entry name" value="Inositol_P"/>
    <property type="match status" value="1"/>
</dbReference>
<dbReference type="Gene3D" id="3.30.540.10">
    <property type="entry name" value="Fructose-1,6-Bisphosphatase, subunit A, domain 1"/>
    <property type="match status" value="1"/>
</dbReference>